<organism evidence="1 2">
    <name type="scientific">Arcticibacter svalbardensis MN12-7</name>
    <dbReference type="NCBI Taxonomy" id="1150600"/>
    <lineage>
        <taxon>Bacteria</taxon>
        <taxon>Pseudomonadati</taxon>
        <taxon>Bacteroidota</taxon>
        <taxon>Sphingobacteriia</taxon>
        <taxon>Sphingobacteriales</taxon>
        <taxon>Sphingobacteriaceae</taxon>
        <taxon>Arcticibacter</taxon>
    </lineage>
</organism>
<name>R9GVE4_9SPHI</name>
<dbReference type="OrthoDB" id="680708at2"/>
<accession>R9GVE4</accession>
<dbReference type="STRING" id="1150600.ADIARSV_1130"/>
<dbReference type="Proteomes" id="UP000014174">
    <property type="component" value="Unassembled WGS sequence"/>
</dbReference>
<evidence type="ECO:0000313" key="2">
    <source>
        <dbReference type="Proteomes" id="UP000014174"/>
    </source>
</evidence>
<evidence type="ECO:0000313" key="1">
    <source>
        <dbReference type="EMBL" id="EOR95817.1"/>
    </source>
</evidence>
<gene>
    <name evidence="1" type="ORF">ADIARSV_1130</name>
</gene>
<sequence length="282" mass="31717">MAIQDKNGFLKGKKGDSIYRMLNNKATVSQKPVQVHQVANSKITAFEFGLCSNTARCIRLAFSIFHIGLDGGFCNRLNTAVRSAFMSGKNAERGTRDLHDVDLSPLFQVQFNQYAPMDKILKIKPTVWLEDNDTVSFSLASFSVAKHLSFPKLNLHVNCTLRVTLCAFHFRKEFYQNMGFRDIELSGSVFPGVKWNFDECVPAGSILLVCMSLHYFIVDPAIGKKDLGLKEFSPAEIIGAFSIPADEKEKLESIKNWDDNQLPLEGYKGNMLLRNSDPSWAY</sequence>
<reference evidence="1 2" key="1">
    <citation type="journal article" date="2013" name="Genome Announc.">
        <title>Draft Genome Sequence of Arcticibacter svalbardensis Strain MN12-7T, a Member of the Family Sphingobacteriaceae Isolated from an Arctic Soil Sample.</title>
        <authorList>
            <person name="Shivaji S."/>
            <person name="Ara S."/>
            <person name="Prasad S."/>
            <person name="Manasa B.P."/>
            <person name="Begum Z."/>
            <person name="Singh A."/>
            <person name="Kumar Pinnaka A."/>
        </authorList>
    </citation>
    <scope>NUCLEOTIDE SEQUENCE [LARGE SCALE GENOMIC DNA]</scope>
    <source>
        <strain evidence="1 2">MN12-7</strain>
    </source>
</reference>
<proteinExistence type="predicted"/>
<comment type="caution">
    <text evidence="1">The sequence shown here is derived from an EMBL/GenBank/DDBJ whole genome shotgun (WGS) entry which is preliminary data.</text>
</comment>
<dbReference type="AlphaFoldDB" id="R9GVE4"/>
<dbReference type="EMBL" id="AQPN01000043">
    <property type="protein sequence ID" value="EOR95817.1"/>
    <property type="molecule type" value="Genomic_DNA"/>
</dbReference>
<dbReference type="RefSeq" id="WP_016194374.1">
    <property type="nucleotide sequence ID" value="NZ_AQPN01000043.1"/>
</dbReference>
<keyword evidence="2" id="KW-1185">Reference proteome</keyword>
<dbReference type="eggNOG" id="ENOG5032VNE">
    <property type="taxonomic scope" value="Bacteria"/>
</dbReference>
<protein>
    <submittedName>
        <fullName evidence="1">Uncharacterized protein</fullName>
    </submittedName>
</protein>